<gene>
    <name evidence="2" type="ORF">AVEN_253883_1</name>
</gene>
<organism evidence="2 3">
    <name type="scientific">Araneus ventricosus</name>
    <name type="common">Orbweaver spider</name>
    <name type="synonym">Epeira ventricosa</name>
    <dbReference type="NCBI Taxonomy" id="182803"/>
    <lineage>
        <taxon>Eukaryota</taxon>
        <taxon>Metazoa</taxon>
        <taxon>Ecdysozoa</taxon>
        <taxon>Arthropoda</taxon>
        <taxon>Chelicerata</taxon>
        <taxon>Arachnida</taxon>
        <taxon>Araneae</taxon>
        <taxon>Araneomorphae</taxon>
        <taxon>Entelegynae</taxon>
        <taxon>Araneoidea</taxon>
        <taxon>Araneidae</taxon>
        <taxon>Araneus</taxon>
    </lineage>
</organism>
<feature type="compositionally biased region" description="Basic and acidic residues" evidence="1">
    <location>
        <begin position="65"/>
        <end position="77"/>
    </location>
</feature>
<dbReference type="AlphaFoldDB" id="A0A4Y1ZJS6"/>
<dbReference type="EMBL" id="BGPR01075228">
    <property type="protein sequence ID" value="GBL54180.1"/>
    <property type="molecule type" value="Genomic_DNA"/>
</dbReference>
<evidence type="ECO:0000256" key="1">
    <source>
        <dbReference type="SAM" id="MobiDB-lite"/>
    </source>
</evidence>
<reference evidence="2 3" key="1">
    <citation type="journal article" date="2019" name="Sci. Rep.">
        <title>Orb-weaving spider Araneus ventricosus genome elucidates the spidroin gene catalogue.</title>
        <authorList>
            <person name="Kono N."/>
            <person name="Nakamura H."/>
            <person name="Ohtoshi R."/>
            <person name="Moran D.A.P."/>
            <person name="Shinohara A."/>
            <person name="Yoshida Y."/>
            <person name="Fujiwara M."/>
            <person name="Mori M."/>
            <person name="Tomita M."/>
            <person name="Arakawa K."/>
        </authorList>
    </citation>
    <scope>NUCLEOTIDE SEQUENCE [LARGE SCALE GENOMIC DNA]</scope>
</reference>
<feature type="region of interest" description="Disordered" evidence="1">
    <location>
        <begin position="28"/>
        <end position="90"/>
    </location>
</feature>
<protein>
    <submittedName>
        <fullName evidence="2">Uncharacterized protein</fullName>
    </submittedName>
</protein>
<comment type="caution">
    <text evidence="2">The sequence shown here is derived from an EMBL/GenBank/DDBJ whole genome shotgun (WGS) entry which is preliminary data.</text>
</comment>
<dbReference type="Proteomes" id="UP000499080">
    <property type="component" value="Unassembled WGS sequence"/>
</dbReference>
<proteinExistence type="predicted"/>
<name>A0A4Y1ZJS6_ARAVE</name>
<accession>A0A4Y1ZJS6</accession>
<sequence>MGRKFYCNRNLPIMKMLGLKVPRSQYTDLWDSSSGDLRSHQSESDDGSLPMATNSPGVWDQFQGRADRKRGSPHGDSRPCPPLPSLSLLG</sequence>
<evidence type="ECO:0000313" key="3">
    <source>
        <dbReference type="Proteomes" id="UP000499080"/>
    </source>
</evidence>
<evidence type="ECO:0000313" key="2">
    <source>
        <dbReference type="EMBL" id="GBL54180.1"/>
    </source>
</evidence>
<keyword evidence="3" id="KW-1185">Reference proteome</keyword>